<dbReference type="Gene3D" id="3.90.78.10">
    <property type="entry name" value="UDP-N-acetylenolpyruvoylglucosamine reductase, C-terminal domain"/>
    <property type="match status" value="1"/>
</dbReference>
<proteinExistence type="inferred from homology"/>
<evidence type="ECO:0000256" key="3">
    <source>
        <dbReference type="ARBA" id="ARBA00004496"/>
    </source>
</evidence>
<keyword evidence="10 20" id="KW-0285">Flavoprotein</keyword>
<feature type="domain" description="FAD-binding PCMH-type" evidence="21">
    <location>
        <begin position="20"/>
        <end position="190"/>
    </location>
</feature>
<evidence type="ECO:0000313" key="23">
    <source>
        <dbReference type="Proteomes" id="UP000298673"/>
    </source>
</evidence>
<feature type="active site" evidence="20">
    <location>
        <position position="332"/>
    </location>
</feature>
<dbReference type="EMBL" id="CP034861">
    <property type="protein sequence ID" value="QCI24160.1"/>
    <property type="molecule type" value="Genomic_DNA"/>
</dbReference>
<evidence type="ECO:0000256" key="1">
    <source>
        <dbReference type="ARBA" id="ARBA00001974"/>
    </source>
</evidence>
<dbReference type="GO" id="GO:0009252">
    <property type="term" value="P:peptidoglycan biosynthetic process"/>
    <property type="evidence" value="ECO:0007669"/>
    <property type="project" value="UniProtKB-UniRule"/>
</dbReference>
<dbReference type="Pfam" id="PF01565">
    <property type="entry name" value="FAD_binding_4"/>
    <property type="match status" value="1"/>
</dbReference>
<evidence type="ECO:0000313" key="22">
    <source>
        <dbReference type="EMBL" id="QCI24160.1"/>
    </source>
</evidence>
<dbReference type="PROSITE" id="PS51387">
    <property type="entry name" value="FAD_PCMH"/>
    <property type="match status" value="1"/>
</dbReference>
<dbReference type="InterPro" id="IPR016169">
    <property type="entry name" value="FAD-bd_PCMH_sub2"/>
</dbReference>
<evidence type="ECO:0000259" key="21">
    <source>
        <dbReference type="PROSITE" id="PS51387"/>
    </source>
</evidence>
<evidence type="ECO:0000256" key="5">
    <source>
        <dbReference type="ARBA" id="ARBA00010485"/>
    </source>
</evidence>
<comment type="similarity">
    <text evidence="5 20">Belongs to the MurB family.</text>
</comment>
<dbReference type="InterPro" id="IPR006094">
    <property type="entry name" value="Oxid_FAD_bind_N"/>
</dbReference>
<reference evidence="22 23" key="1">
    <citation type="submission" date="2018-12" db="EMBL/GenBank/DDBJ databases">
        <authorList>
            <person name="Chong R.A."/>
        </authorList>
    </citation>
    <scope>NUCLEOTIDE SEQUENCE [LARGE SCALE GENOMIC DNA]</scope>
    <source>
        <strain evidence="22 23">Mst</strain>
    </source>
</reference>
<keyword evidence="13 20" id="KW-0133">Cell shape</keyword>
<dbReference type="GO" id="GO:0005829">
    <property type="term" value="C:cytosol"/>
    <property type="evidence" value="ECO:0007669"/>
    <property type="project" value="TreeGrafter"/>
</dbReference>
<dbReference type="AlphaFoldDB" id="A0A4D6YEZ7"/>
<keyword evidence="12 20" id="KW-0521">NADP</keyword>
<dbReference type="EC" id="1.3.1.98" evidence="6 20"/>
<dbReference type="PANTHER" id="PTHR21071">
    <property type="entry name" value="UDP-N-ACETYLENOLPYRUVOYLGLUCOSAMINE REDUCTASE"/>
    <property type="match status" value="1"/>
</dbReference>
<evidence type="ECO:0000256" key="11">
    <source>
        <dbReference type="ARBA" id="ARBA00022827"/>
    </source>
</evidence>
<feature type="active site" description="Proton donor" evidence="20">
    <location>
        <position position="236"/>
    </location>
</feature>
<dbReference type="Gene3D" id="3.30.43.10">
    <property type="entry name" value="Uridine Diphospho-n-acetylenolpyruvylglucosamine Reductase, domain 2"/>
    <property type="match status" value="1"/>
</dbReference>
<dbReference type="Proteomes" id="UP000298673">
    <property type="component" value="Chromosome"/>
</dbReference>
<organism evidence="22 23">
    <name type="scientific">Buchnera aphidicola</name>
    <name type="common">Muscaphis stroyani</name>
    <dbReference type="NCBI Taxonomy" id="1241869"/>
    <lineage>
        <taxon>Bacteria</taxon>
        <taxon>Pseudomonadati</taxon>
        <taxon>Pseudomonadota</taxon>
        <taxon>Gammaproteobacteria</taxon>
        <taxon>Enterobacterales</taxon>
        <taxon>Erwiniaceae</taxon>
        <taxon>Buchnera</taxon>
    </lineage>
</organism>
<comment type="cofactor">
    <cofactor evidence="1 20">
        <name>FAD</name>
        <dbReference type="ChEBI" id="CHEBI:57692"/>
    </cofactor>
</comment>
<accession>A0A4D6YEZ7</accession>
<evidence type="ECO:0000256" key="15">
    <source>
        <dbReference type="ARBA" id="ARBA00023002"/>
    </source>
</evidence>
<dbReference type="NCBIfam" id="NF000755">
    <property type="entry name" value="PRK00046.1"/>
    <property type="match status" value="1"/>
</dbReference>
<gene>
    <name evidence="20" type="primary">murB</name>
    <name evidence="22" type="ORF">D9V75_00210</name>
</gene>
<comment type="subcellular location">
    <subcellularLocation>
        <location evidence="3 20">Cytoplasm</location>
    </subcellularLocation>
</comment>
<evidence type="ECO:0000256" key="9">
    <source>
        <dbReference type="ARBA" id="ARBA00022618"/>
    </source>
</evidence>
<dbReference type="SUPFAM" id="SSF56176">
    <property type="entry name" value="FAD-binding/transporter-associated domain-like"/>
    <property type="match status" value="1"/>
</dbReference>
<dbReference type="GO" id="GO:0071555">
    <property type="term" value="P:cell wall organization"/>
    <property type="evidence" value="ECO:0007669"/>
    <property type="project" value="UniProtKB-KW"/>
</dbReference>
<dbReference type="InterPro" id="IPR003170">
    <property type="entry name" value="MurB"/>
</dbReference>
<keyword evidence="8 20" id="KW-0963">Cytoplasm</keyword>
<evidence type="ECO:0000256" key="18">
    <source>
        <dbReference type="ARBA" id="ARBA00031026"/>
    </source>
</evidence>
<evidence type="ECO:0000256" key="10">
    <source>
        <dbReference type="ARBA" id="ARBA00022630"/>
    </source>
</evidence>
<protein>
    <recommendedName>
        <fullName evidence="7 20">UDP-N-acetylenolpyruvoylglucosamine reductase</fullName>
        <ecNumber evidence="6 20">1.3.1.98</ecNumber>
    </recommendedName>
    <alternativeName>
        <fullName evidence="18 20">UDP-N-acetylmuramate dehydrogenase</fullName>
    </alternativeName>
</protein>
<dbReference type="GO" id="GO:0051301">
    <property type="term" value="P:cell division"/>
    <property type="evidence" value="ECO:0007669"/>
    <property type="project" value="UniProtKB-KW"/>
</dbReference>
<comment type="pathway">
    <text evidence="4 20">Cell wall biogenesis; peptidoglycan biosynthesis.</text>
</comment>
<dbReference type="InterPro" id="IPR016167">
    <property type="entry name" value="FAD-bd_PCMH_sub1"/>
</dbReference>
<dbReference type="InterPro" id="IPR036635">
    <property type="entry name" value="MurB_C_sf"/>
</dbReference>
<keyword evidence="9 20" id="KW-0132">Cell division</keyword>
<sequence>MFKKKYFSYESLKKLNTFKINVTAKKIVFVKTIQSLINVWNTCKFYSIPFIILGEGSNVLFLKNYQGIVVINRIKGIIVTEKKKTCLLHVYSGEKWNDLVKYSLRIGFFGLENLALIPGCVGSAAIQNIGAYGAELKNVCQYVDVLSLNDNSIKRIYKNECKFSYRNSIFKHQYKYGYAIISVGIKLSKIWNPIIFHSFKKKIKCTNITPYSIFNYICYLRRNKLPNPKKTGSAGSFFKNPIISKKKLKKLTSLYTNIPMHLQKNGLVKISAAWLIEKYRFKNIHIGDAEIYKKQKLILINRKNATGLEILKLSKIITICILKKFNIFLQPEIDFIR</sequence>
<comment type="function">
    <text evidence="2 20">Cell wall formation.</text>
</comment>
<name>A0A4D6YEZ7_9GAMM</name>
<dbReference type="GO" id="GO:0008360">
    <property type="term" value="P:regulation of cell shape"/>
    <property type="evidence" value="ECO:0007669"/>
    <property type="project" value="UniProtKB-KW"/>
</dbReference>
<evidence type="ECO:0000256" key="7">
    <source>
        <dbReference type="ARBA" id="ARBA00015188"/>
    </source>
</evidence>
<dbReference type="NCBIfam" id="TIGR00179">
    <property type="entry name" value="murB"/>
    <property type="match status" value="1"/>
</dbReference>
<evidence type="ECO:0000256" key="8">
    <source>
        <dbReference type="ARBA" id="ARBA00022490"/>
    </source>
</evidence>
<dbReference type="GO" id="GO:0071949">
    <property type="term" value="F:FAD binding"/>
    <property type="evidence" value="ECO:0007669"/>
    <property type="project" value="InterPro"/>
</dbReference>
<keyword evidence="11 20" id="KW-0274">FAD</keyword>
<keyword evidence="16 20" id="KW-0131">Cell cycle</keyword>
<comment type="catalytic activity">
    <reaction evidence="19 20">
        <text>UDP-N-acetyl-alpha-D-muramate + NADP(+) = UDP-N-acetyl-3-O-(1-carboxyvinyl)-alpha-D-glucosamine + NADPH + H(+)</text>
        <dbReference type="Rhea" id="RHEA:12248"/>
        <dbReference type="ChEBI" id="CHEBI:15378"/>
        <dbReference type="ChEBI" id="CHEBI:57783"/>
        <dbReference type="ChEBI" id="CHEBI:58349"/>
        <dbReference type="ChEBI" id="CHEBI:68483"/>
        <dbReference type="ChEBI" id="CHEBI:70757"/>
        <dbReference type="EC" id="1.3.1.98"/>
    </reaction>
</comment>
<dbReference type="Gene3D" id="3.30.465.10">
    <property type="match status" value="1"/>
</dbReference>
<dbReference type="InterPro" id="IPR036318">
    <property type="entry name" value="FAD-bd_PCMH-like_sf"/>
</dbReference>
<dbReference type="PANTHER" id="PTHR21071:SF4">
    <property type="entry name" value="UDP-N-ACETYLENOLPYRUVOYLGLUCOSAMINE REDUCTASE"/>
    <property type="match status" value="1"/>
</dbReference>
<dbReference type="InterPro" id="IPR011601">
    <property type="entry name" value="MurB_C"/>
</dbReference>
<dbReference type="OrthoDB" id="9804753at2"/>
<dbReference type="SUPFAM" id="SSF56194">
    <property type="entry name" value="Uridine diphospho-N-Acetylenolpyruvylglucosamine reductase, MurB, C-terminal domain"/>
    <property type="match status" value="1"/>
</dbReference>
<evidence type="ECO:0000256" key="14">
    <source>
        <dbReference type="ARBA" id="ARBA00022984"/>
    </source>
</evidence>
<keyword evidence="14 20" id="KW-0573">Peptidoglycan synthesis</keyword>
<dbReference type="RefSeq" id="WP_158343114.1">
    <property type="nucleotide sequence ID" value="NZ_CP034861.1"/>
</dbReference>
<dbReference type="UniPathway" id="UPA00219"/>
<evidence type="ECO:0000256" key="13">
    <source>
        <dbReference type="ARBA" id="ARBA00022960"/>
    </source>
</evidence>
<evidence type="ECO:0000256" key="6">
    <source>
        <dbReference type="ARBA" id="ARBA00012518"/>
    </source>
</evidence>
<dbReference type="InterPro" id="IPR016166">
    <property type="entry name" value="FAD-bd_PCMH"/>
</dbReference>
<dbReference type="Pfam" id="PF02873">
    <property type="entry name" value="MurB_C"/>
    <property type="match status" value="1"/>
</dbReference>
<keyword evidence="15 20" id="KW-0560">Oxidoreductase</keyword>
<dbReference type="HAMAP" id="MF_00037">
    <property type="entry name" value="MurB"/>
    <property type="match status" value="1"/>
</dbReference>
<evidence type="ECO:0000256" key="16">
    <source>
        <dbReference type="ARBA" id="ARBA00023306"/>
    </source>
</evidence>
<evidence type="ECO:0000256" key="20">
    <source>
        <dbReference type="HAMAP-Rule" id="MF_00037"/>
    </source>
</evidence>
<feature type="active site" evidence="20">
    <location>
        <position position="166"/>
    </location>
</feature>
<evidence type="ECO:0000256" key="4">
    <source>
        <dbReference type="ARBA" id="ARBA00004752"/>
    </source>
</evidence>
<evidence type="ECO:0000256" key="17">
    <source>
        <dbReference type="ARBA" id="ARBA00023316"/>
    </source>
</evidence>
<evidence type="ECO:0000256" key="12">
    <source>
        <dbReference type="ARBA" id="ARBA00022857"/>
    </source>
</evidence>
<evidence type="ECO:0000256" key="19">
    <source>
        <dbReference type="ARBA" id="ARBA00048914"/>
    </source>
</evidence>
<dbReference type="GO" id="GO:0008762">
    <property type="term" value="F:UDP-N-acetylmuramate dehydrogenase activity"/>
    <property type="evidence" value="ECO:0007669"/>
    <property type="project" value="UniProtKB-UniRule"/>
</dbReference>
<keyword evidence="17 20" id="KW-0961">Cell wall biogenesis/degradation</keyword>
<evidence type="ECO:0000256" key="2">
    <source>
        <dbReference type="ARBA" id="ARBA00003921"/>
    </source>
</evidence>
<reference evidence="22 23" key="2">
    <citation type="submission" date="2019-05" db="EMBL/GenBank/DDBJ databases">
        <title>Genome evolution of the obligate endosymbiont Buchnera aphidicola.</title>
        <authorList>
            <person name="Moran N.A."/>
        </authorList>
    </citation>
    <scope>NUCLEOTIDE SEQUENCE [LARGE SCALE GENOMIC DNA]</scope>
    <source>
        <strain evidence="22 23">Mst</strain>
    </source>
</reference>